<dbReference type="GO" id="GO:0004553">
    <property type="term" value="F:hydrolase activity, hydrolyzing O-glycosyl compounds"/>
    <property type="evidence" value="ECO:0007669"/>
    <property type="project" value="InterPro"/>
</dbReference>
<feature type="domain" description="Transglycosylase SLT" evidence="3">
    <location>
        <begin position="486"/>
        <end position="596"/>
    </location>
</feature>
<dbReference type="KEGG" id="tvd:SG34_029480"/>
<dbReference type="SUPFAM" id="SSF48435">
    <property type="entry name" value="Bacterial muramidases"/>
    <property type="match status" value="1"/>
</dbReference>
<dbReference type="GO" id="GO:0042597">
    <property type="term" value="C:periplasmic space"/>
    <property type="evidence" value="ECO:0007669"/>
    <property type="project" value="InterPro"/>
</dbReference>
<accession>A0AAE9Z504</accession>
<proteinExistence type="inferred from homology"/>
<dbReference type="PANTHER" id="PTHR37423">
    <property type="entry name" value="SOLUBLE LYTIC MUREIN TRANSGLYCOSYLASE-RELATED"/>
    <property type="match status" value="1"/>
</dbReference>
<dbReference type="RefSeq" id="WP_053046677.1">
    <property type="nucleotide sequence ID" value="NZ_CP059733.1"/>
</dbReference>
<dbReference type="AlphaFoldDB" id="A0AAE9Z504"/>
<evidence type="ECO:0000259" key="3">
    <source>
        <dbReference type="Pfam" id="PF01464"/>
    </source>
</evidence>
<keyword evidence="2" id="KW-0732">Signal</keyword>
<dbReference type="InterPro" id="IPR012289">
    <property type="entry name" value="Lytic_TGlycosylase_superhlx_L"/>
</dbReference>
<dbReference type="EMBL" id="CP059733">
    <property type="protein sequence ID" value="WDE05363.1"/>
    <property type="molecule type" value="Genomic_DNA"/>
</dbReference>
<organism evidence="5 6">
    <name type="scientific">Thalassomonas viridans</name>
    <dbReference type="NCBI Taxonomy" id="137584"/>
    <lineage>
        <taxon>Bacteria</taxon>
        <taxon>Pseudomonadati</taxon>
        <taxon>Pseudomonadota</taxon>
        <taxon>Gammaproteobacteria</taxon>
        <taxon>Alteromonadales</taxon>
        <taxon>Colwelliaceae</taxon>
        <taxon>Thalassomonas</taxon>
    </lineage>
</organism>
<keyword evidence="6" id="KW-1185">Reference proteome</keyword>
<comment type="similarity">
    <text evidence="1">Belongs to the transglycosylase Slt family.</text>
</comment>
<evidence type="ECO:0000313" key="5">
    <source>
        <dbReference type="EMBL" id="WDE05363.1"/>
    </source>
</evidence>
<evidence type="ECO:0000259" key="4">
    <source>
        <dbReference type="Pfam" id="PF14718"/>
    </source>
</evidence>
<dbReference type="InterPro" id="IPR037061">
    <property type="entry name" value="Lytic_TGlycoase_superhlx_L_sf"/>
</dbReference>
<protein>
    <submittedName>
        <fullName evidence="5">Transglycosylase SLT domain-containing protein</fullName>
    </submittedName>
</protein>
<sequence length="642" mass="74543">MERFGLGRVLLLASVLLLPIQESKATRVQPTDPQRKIFLQAEKHLWQPASARYQELYQQLHYYPLQPYLDQQRLIKRANLKHLEEIDNFLATYKGTPLDWPLRKKWLNYLAKRNQQALFLKYYTPTSNAALQCQQLSFRLNAGHSEQEVLAQVTKLWLVGKSQDKKCDPLFKRWQEAGYRTPDIVWQRLSLAANGGKHTLIPYLTGLLPENERYLGRLWHKVRRDPAYITRIGRFKEKSAKEAQIMAYGLKRLVWRAPKRALATYQKASKQFSFTEEQDQEIIVKFALALSSKNHKQAQVWLDKVAESSLSNTMIQWRLAQVLKQKDSEQLKSELVALPEQYKSELKWKYWYARSLIDTGDVATGESLLQELARERHYYGFLAAGYLKLPVNLQDKPLEISDDEKKAVLTHLAAKRAFELFHLQRFNQARREWNYWLSNLNDREKLVAAKVAYEAGWFDRAIFTLAQVGYLDDVDLRFPLAFDNQIIQHAKNNEINPAWAFAITRRESSFMTDANSSAGAKGLMQVMPNTAKQLEKRKVSKRYLFNAENNIGLGTKYLKFLLDKNKGNSVLATASYNAGPHRVKRWLKNSVTLPADAWIETIPFKETRDYVKSVLAYQQIYQSQVGQQGSLFDDLSDMHISE</sequence>
<name>A0AAE9Z504_9GAMM</name>
<dbReference type="Pfam" id="PF01464">
    <property type="entry name" value="SLT"/>
    <property type="match status" value="1"/>
</dbReference>
<feature type="domain" description="Lytic transglycosylase superhelical linker" evidence="4">
    <location>
        <begin position="412"/>
        <end position="474"/>
    </location>
</feature>
<dbReference type="InterPro" id="IPR023346">
    <property type="entry name" value="Lysozyme-like_dom_sf"/>
</dbReference>
<reference evidence="5 6" key="2">
    <citation type="journal article" date="2022" name="Mar. Drugs">
        <title>Bioassay-Guided Fractionation Leads to the Detection of Cholic Acid Generated by the Rare Thalassomonas sp.</title>
        <authorList>
            <person name="Pheiffer F."/>
            <person name="Schneider Y.K."/>
            <person name="Hansen E.H."/>
            <person name="Andersen J.H."/>
            <person name="Isaksson J."/>
            <person name="Busche T."/>
            <person name="R C."/>
            <person name="Kalinowski J."/>
            <person name="Zyl L.V."/>
            <person name="Trindade M."/>
        </authorList>
    </citation>
    <scope>NUCLEOTIDE SEQUENCE [LARGE SCALE GENOMIC DNA]</scope>
    <source>
        <strain evidence="5 6">XOM25</strain>
    </source>
</reference>
<dbReference type="SUPFAM" id="SSF53955">
    <property type="entry name" value="Lysozyme-like"/>
    <property type="match status" value="1"/>
</dbReference>
<evidence type="ECO:0000313" key="6">
    <source>
        <dbReference type="Proteomes" id="UP000032352"/>
    </source>
</evidence>
<dbReference type="Gene3D" id="1.25.20.10">
    <property type="entry name" value="Bacterial muramidases"/>
    <property type="match status" value="1"/>
</dbReference>
<dbReference type="CDD" id="cd13401">
    <property type="entry name" value="Slt70-like"/>
    <property type="match status" value="1"/>
</dbReference>
<dbReference type="Pfam" id="PF14718">
    <property type="entry name" value="SLT_L"/>
    <property type="match status" value="1"/>
</dbReference>
<reference evidence="5 6" key="1">
    <citation type="journal article" date="2015" name="Genome Announc.">
        <title>Draft Genome Sequences of Marine Isolates of Thalassomonas viridans and Thalassomonas actiniarum.</title>
        <authorList>
            <person name="Olonade I."/>
            <person name="van Zyl L.J."/>
            <person name="Trindade M."/>
        </authorList>
    </citation>
    <scope>NUCLEOTIDE SEQUENCE [LARGE SCALE GENOMIC DNA]</scope>
    <source>
        <strain evidence="5 6">XOM25</strain>
    </source>
</reference>
<dbReference type="InterPro" id="IPR008258">
    <property type="entry name" value="Transglycosylase_SLT_dom_1"/>
</dbReference>
<evidence type="ECO:0000256" key="1">
    <source>
        <dbReference type="ARBA" id="ARBA00007734"/>
    </source>
</evidence>
<dbReference type="InterPro" id="IPR008939">
    <property type="entry name" value="Lytic_TGlycosylase_superhlx_U"/>
</dbReference>
<gene>
    <name evidence="5" type="ORF">SG34_029480</name>
</gene>
<dbReference type="Proteomes" id="UP000032352">
    <property type="component" value="Chromosome"/>
</dbReference>
<dbReference type="Gene3D" id="1.10.530.10">
    <property type="match status" value="1"/>
</dbReference>
<dbReference type="PANTHER" id="PTHR37423:SF5">
    <property type="entry name" value="SOLUBLE LYTIC MUREIN TRANSGLYCOSYLASE"/>
    <property type="match status" value="1"/>
</dbReference>
<dbReference type="Gene3D" id="1.10.1240.20">
    <property type="entry name" value="Lytic transglycosylase, superhelical linker domain"/>
    <property type="match status" value="1"/>
</dbReference>
<evidence type="ECO:0000256" key="2">
    <source>
        <dbReference type="ARBA" id="ARBA00022729"/>
    </source>
</evidence>